<dbReference type="InterPro" id="IPR021099">
    <property type="entry name" value="PORR_domain"/>
</dbReference>
<dbReference type="Pfam" id="PF11955">
    <property type="entry name" value="PORR"/>
    <property type="match status" value="2"/>
</dbReference>
<sequence>MVFLLLLKKGAGCYNFLAGFRTGYNYQQKFSLVNVKLKWVKDRVLDAVVADQGDLKAACILVSIISSARGCCLPIYRLRLHRGQLGLARDLKLSTFIRRYPNIFSESHVLDSGGTRVPCFQLTSEALDLRREELGILQQNQIDLVERLCKLLMLTRDRTLPLQTIDQMRWDMGLPYDYFDSLIPLHPDLFSSVRLPDDRVGLKLRVWDDRLAVSQLQKNAAFQQKEEDMKNGCLAFPDLDSRTDVSEKRIVGVFHELLHLTIHKRTERKNVSNLRKPLSLPQKFTKVFERHPGIFYISKKSDTQTVVLREAYDRKQLIYKHPLVDIRGKYASMMRKGFLDRSRGLYKKTACSGPEESMTVYGEDPIYSSSCEEDLGCDFLSE</sequence>
<organism evidence="2 3">
    <name type="scientific">Salix koriyanagi</name>
    <dbReference type="NCBI Taxonomy" id="2511006"/>
    <lineage>
        <taxon>Eukaryota</taxon>
        <taxon>Viridiplantae</taxon>
        <taxon>Streptophyta</taxon>
        <taxon>Embryophyta</taxon>
        <taxon>Tracheophyta</taxon>
        <taxon>Spermatophyta</taxon>
        <taxon>Magnoliopsida</taxon>
        <taxon>eudicotyledons</taxon>
        <taxon>Gunneridae</taxon>
        <taxon>Pentapetalae</taxon>
        <taxon>rosids</taxon>
        <taxon>fabids</taxon>
        <taxon>Malpighiales</taxon>
        <taxon>Salicaceae</taxon>
        <taxon>Saliceae</taxon>
        <taxon>Salix</taxon>
    </lineage>
</organism>
<gene>
    <name evidence="2" type="ORF">OIU74_011625</name>
</gene>
<feature type="domain" description="PORR" evidence="1">
    <location>
        <begin position="40"/>
        <end position="237"/>
    </location>
</feature>
<keyword evidence="3" id="KW-1185">Reference proteome</keyword>
<evidence type="ECO:0000313" key="2">
    <source>
        <dbReference type="EMBL" id="KAJ6710796.1"/>
    </source>
</evidence>
<dbReference type="InterPro" id="IPR045040">
    <property type="entry name" value="PORR_fam"/>
</dbReference>
<evidence type="ECO:0000259" key="1">
    <source>
        <dbReference type="Pfam" id="PF11955"/>
    </source>
</evidence>
<dbReference type="AlphaFoldDB" id="A0A9Q0TFP1"/>
<reference evidence="2" key="1">
    <citation type="submission" date="2022-11" db="EMBL/GenBank/DDBJ databases">
        <authorList>
            <person name="Hyden B.L."/>
            <person name="Feng K."/>
            <person name="Yates T."/>
            <person name="Jawdy S."/>
            <person name="Smart L.B."/>
            <person name="Muchero W."/>
        </authorList>
    </citation>
    <scope>NUCLEOTIDE SEQUENCE</scope>
    <source>
        <tissue evidence="2">Shoot tip</tissue>
    </source>
</reference>
<dbReference type="PANTHER" id="PTHR31476">
    <property type="entry name" value="PROTEIN WHAT'S THIS FACTOR 1 HOMOLOG, CHLOROPLASTIC"/>
    <property type="match status" value="1"/>
</dbReference>
<dbReference type="EMBL" id="JAPFFM010000015">
    <property type="protein sequence ID" value="KAJ6710796.1"/>
    <property type="molecule type" value="Genomic_DNA"/>
</dbReference>
<protein>
    <submittedName>
        <fullName evidence="2">PROTEIN WHAT'S THIS FACTOR 1-like protein CHLOROPLASTIC</fullName>
    </submittedName>
</protein>
<name>A0A9Q0TFP1_9ROSI</name>
<proteinExistence type="predicted"/>
<feature type="domain" description="PORR" evidence="1">
    <location>
        <begin position="238"/>
        <end position="337"/>
    </location>
</feature>
<evidence type="ECO:0000313" key="3">
    <source>
        <dbReference type="Proteomes" id="UP001151752"/>
    </source>
</evidence>
<dbReference type="GO" id="GO:0003723">
    <property type="term" value="F:RNA binding"/>
    <property type="evidence" value="ECO:0007669"/>
    <property type="project" value="InterPro"/>
</dbReference>
<reference evidence="2" key="2">
    <citation type="journal article" date="2023" name="Int. J. Mol. Sci.">
        <title>De Novo Assembly and Annotation of 11 Diverse Shrub Willow (Salix) Genomes Reveals Novel Gene Organization in Sex-Linked Regions.</title>
        <authorList>
            <person name="Hyden B."/>
            <person name="Feng K."/>
            <person name="Yates T.B."/>
            <person name="Jawdy S."/>
            <person name="Cereghino C."/>
            <person name="Smart L.B."/>
            <person name="Muchero W."/>
        </authorList>
    </citation>
    <scope>NUCLEOTIDE SEQUENCE</scope>
    <source>
        <tissue evidence="2">Shoot tip</tissue>
    </source>
</reference>
<comment type="caution">
    <text evidence="2">The sequence shown here is derived from an EMBL/GenBank/DDBJ whole genome shotgun (WGS) entry which is preliminary data.</text>
</comment>
<dbReference type="PANTHER" id="PTHR31476:SF6">
    <property type="entry name" value="EMB|CAB68190.1"/>
    <property type="match status" value="1"/>
</dbReference>
<accession>A0A9Q0TFP1</accession>
<dbReference type="Proteomes" id="UP001151752">
    <property type="component" value="Chromosome 2"/>
</dbReference>